<keyword evidence="4" id="KW-1185">Reference proteome</keyword>
<organism evidence="3 4">
    <name type="scientific">Aureibaculum marinum</name>
    <dbReference type="NCBI Taxonomy" id="2487930"/>
    <lineage>
        <taxon>Bacteria</taxon>
        <taxon>Pseudomonadati</taxon>
        <taxon>Bacteroidota</taxon>
        <taxon>Flavobacteriia</taxon>
        <taxon>Flavobacteriales</taxon>
        <taxon>Flavobacteriaceae</taxon>
        <taxon>Aureibaculum</taxon>
    </lineage>
</organism>
<dbReference type="GO" id="GO:0016301">
    <property type="term" value="F:kinase activity"/>
    <property type="evidence" value="ECO:0007669"/>
    <property type="project" value="UniProtKB-KW"/>
</dbReference>
<feature type="domain" description="2TM" evidence="2">
    <location>
        <begin position="12"/>
        <end position="90"/>
    </location>
</feature>
<dbReference type="RefSeq" id="WP_123898974.1">
    <property type="nucleotide sequence ID" value="NZ_RPFJ01000040.1"/>
</dbReference>
<protein>
    <submittedName>
        <fullName evidence="3">Histidine kinase</fullName>
    </submittedName>
</protein>
<dbReference type="EMBL" id="RPFJ01000040">
    <property type="protein sequence ID" value="RPD92994.1"/>
    <property type="molecule type" value="Genomic_DNA"/>
</dbReference>
<proteinExistence type="predicted"/>
<evidence type="ECO:0000313" key="4">
    <source>
        <dbReference type="Proteomes" id="UP000270856"/>
    </source>
</evidence>
<comment type="caution">
    <text evidence="3">The sequence shown here is derived from an EMBL/GenBank/DDBJ whole genome shotgun (WGS) entry which is preliminary data.</text>
</comment>
<evidence type="ECO:0000259" key="2">
    <source>
        <dbReference type="Pfam" id="PF13239"/>
    </source>
</evidence>
<gene>
    <name evidence="3" type="ORF">EGM88_13645</name>
</gene>
<sequence length="104" mass="12788">MENLDKENKYIKAKERVEKIKKFYNNLLSYVIFIGLLAGLNYYIDHWNYPWFLWAAFGWGIGLFFHAIKAFDWNPFFGKEWEERKIKEYMSKGDSDYKKTQHWE</sequence>
<reference evidence="3 4" key="1">
    <citation type="submission" date="2018-11" db="EMBL/GenBank/DDBJ databases">
        <title>Aureibaculum marinum gen. nov., sp. nov., a member of the family Flavobacteriaceae isolated from the Bohai Sea.</title>
        <authorList>
            <person name="Ji X."/>
        </authorList>
    </citation>
    <scope>NUCLEOTIDE SEQUENCE [LARGE SCALE GENOMIC DNA]</scope>
    <source>
        <strain evidence="3 4">BH-SD17</strain>
    </source>
</reference>
<evidence type="ECO:0000256" key="1">
    <source>
        <dbReference type="SAM" id="Phobius"/>
    </source>
</evidence>
<evidence type="ECO:0000313" key="3">
    <source>
        <dbReference type="EMBL" id="RPD92994.1"/>
    </source>
</evidence>
<dbReference type="OrthoDB" id="8965954at2"/>
<feature type="transmembrane region" description="Helical" evidence="1">
    <location>
        <begin position="49"/>
        <end position="68"/>
    </location>
</feature>
<keyword evidence="3" id="KW-0418">Kinase</keyword>
<dbReference type="InterPro" id="IPR025698">
    <property type="entry name" value="2TM_dom"/>
</dbReference>
<dbReference type="Proteomes" id="UP000270856">
    <property type="component" value="Unassembled WGS sequence"/>
</dbReference>
<keyword evidence="1" id="KW-0472">Membrane</keyword>
<dbReference type="Pfam" id="PF13239">
    <property type="entry name" value="2TM"/>
    <property type="match status" value="1"/>
</dbReference>
<accession>A0A3N4N9I5</accession>
<dbReference type="AlphaFoldDB" id="A0A3N4N9I5"/>
<keyword evidence="3" id="KW-0808">Transferase</keyword>
<feature type="transmembrane region" description="Helical" evidence="1">
    <location>
        <begin position="23"/>
        <end position="43"/>
    </location>
</feature>
<keyword evidence="1" id="KW-1133">Transmembrane helix</keyword>
<name>A0A3N4N9I5_9FLAO</name>
<keyword evidence="1" id="KW-0812">Transmembrane</keyword>